<dbReference type="CDD" id="cd05398">
    <property type="entry name" value="NT_ClassII-CCAase"/>
    <property type="match status" value="1"/>
</dbReference>
<evidence type="ECO:0000256" key="5">
    <source>
        <dbReference type="ARBA" id="ARBA00022695"/>
    </source>
</evidence>
<accession>A0ABM1HTK0</accession>
<evidence type="ECO:0000256" key="9">
    <source>
        <dbReference type="RuleBase" id="RU003953"/>
    </source>
</evidence>
<comment type="similarity">
    <text evidence="2 9">Belongs to the tRNA nucleotidyltransferase/poly(A) polymerase family.</text>
</comment>
<feature type="domain" description="Poly A polymerase head" evidence="10">
    <location>
        <begin position="83"/>
        <end position="206"/>
    </location>
</feature>
<sequence length="467" mass="54965">MVFLFKFLRLRQCAFFQKFPYQDSTLRYLCSIKNKRIRVMMENAPPSRDNPIIMKLNNSIFHSIFTPELNVLSELFQKYNYPLRIAGGAVRDILMDLKPTDLDFATTATPEQMKDLFTKEEIRMINANGEKHGTITARINDKENFEITTLRIDVVTDGRRAEVEYTTDWKLDANRRDLTINSMFLDLTGNIYDYFYGYDDLKKRRIVFVGDPTTRIQEDYLRILRFFRFYGRISNNPDEFDENTIKAIKENISGLEFISGERIWSEWKRILDGRFGGESTLKLIECNASLYIGLPEKPDIENFKKVYYNALNNSLKLHAITLIASLLKNEEEVMHLHSRLKFSAYERNLALFLVQHREPKPCEKPLKPYQLLILNSKLKMSDTKEYVCELLKYRGMVDFYNDINKWTVPKFPINGHMVKSYVSNGKMVGPVLQKLKMLWFDSDYKMSSNELIKHIEPIVQELNENKK</sequence>
<evidence type="ECO:0000256" key="1">
    <source>
        <dbReference type="ARBA" id="ARBA00001946"/>
    </source>
</evidence>
<dbReference type="InterPro" id="IPR043519">
    <property type="entry name" value="NT_sf"/>
</dbReference>
<protein>
    <submittedName>
        <fullName evidence="13">CCA tRNA nucleotidyltransferase 1, mitochondrial isoform X1</fullName>
    </submittedName>
</protein>
<keyword evidence="3 9" id="KW-0808">Transferase</keyword>
<evidence type="ECO:0000256" key="6">
    <source>
        <dbReference type="ARBA" id="ARBA00022723"/>
    </source>
</evidence>
<dbReference type="RefSeq" id="XP_015171287.1">
    <property type="nucleotide sequence ID" value="XM_015315801.1"/>
</dbReference>
<dbReference type="InterPro" id="IPR032828">
    <property type="entry name" value="PolyA_RNA-bd"/>
</dbReference>
<evidence type="ECO:0000259" key="10">
    <source>
        <dbReference type="Pfam" id="PF01743"/>
    </source>
</evidence>
<comment type="cofactor">
    <cofactor evidence="1">
        <name>Mg(2+)</name>
        <dbReference type="ChEBI" id="CHEBI:18420"/>
    </cofactor>
</comment>
<dbReference type="InterPro" id="IPR050264">
    <property type="entry name" value="Bact_CCA-adding_enz_type3_sf"/>
</dbReference>
<dbReference type="SUPFAM" id="SSF81301">
    <property type="entry name" value="Nucleotidyltransferase"/>
    <property type="match status" value="1"/>
</dbReference>
<dbReference type="Gene3D" id="1.10.3090.10">
    <property type="entry name" value="cca-adding enzyme, domain 2"/>
    <property type="match status" value="1"/>
</dbReference>
<keyword evidence="12" id="KW-1185">Reference proteome</keyword>
<dbReference type="Pfam" id="PF01743">
    <property type="entry name" value="PolyA_pol"/>
    <property type="match status" value="1"/>
</dbReference>
<keyword evidence="5" id="KW-0548">Nucleotidyltransferase</keyword>
<keyword evidence="4" id="KW-0819">tRNA processing</keyword>
<evidence type="ECO:0000256" key="4">
    <source>
        <dbReference type="ARBA" id="ARBA00022694"/>
    </source>
</evidence>
<dbReference type="Gene3D" id="3.30.460.10">
    <property type="entry name" value="Beta Polymerase, domain 2"/>
    <property type="match status" value="1"/>
</dbReference>
<evidence type="ECO:0000259" key="11">
    <source>
        <dbReference type="Pfam" id="PF12627"/>
    </source>
</evidence>
<name>A0ABM1HTK0_POLDO</name>
<keyword evidence="9" id="KW-0694">RNA-binding</keyword>
<dbReference type="PANTHER" id="PTHR46173:SF1">
    <property type="entry name" value="CCA TRNA NUCLEOTIDYLTRANSFERASE 1, MITOCHONDRIAL"/>
    <property type="match status" value="1"/>
</dbReference>
<evidence type="ECO:0000256" key="8">
    <source>
        <dbReference type="ARBA" id="ARBA00022842"/>
    </source>
</evidence>
<dbReference type="Pfam" id="PF12627">
    <property type="entry name" value="PolyA_pol_RNAbd"/>
    <property type="match status" value="1"/>
</dbReference>
<organism evidence="12 13">
    <name type="scientific">Polistes dominula</name>
    <name type="common">European paper wasp</name>
    <name type="synonym">Vespa dominula</name>
    <dbReference type="NCBI Taxonomy" id="743375"/>
    <lineage>
        <taxon>Eukaryota</taxon>
        <taxon>Metazoa</taxon>
        <taxon>Ecdysozoa</taxon>
        <taxon>Arthropoda</taxon>
        <taxon>Hexapoda</taxon>
        <taxon>Insecta</taxon>
        <taxon>Pterygota</taxon>
        <taxon>Neoptera</taxon>
        <taxon>Endopterygota</taxon>
        <taxon>Hymenoptera</taxon>
        <taxon>Apocrita</taxon>
        <taxon>Aculeata</taxon>
        <taxon>Vespoidea</taxon>
        <taxon>Vespidae</taxon>
        <taxon>Polistinae</taxon>
        <taxon>Polistini</taxon>
        <taxon>Polistes</taxon>
    </lineage>
</organism>
<keyword evidence="7" id="KW-0547">Nucleotide-binding</keyword>
<dbReference type="GeneID" id="107063746"/>
<dbReference type="PANTHER" id="PTHR46173">
    <property type="entry name" value="CCA TRNA NUCLEOTIDYLTRANSFERASE 1, MITOCHONDRIAL"/>
    <property type="match status" value="1"/>
</dbReference>
<evidence type="ECO:0000313" key="12">
    <source>
        <dbReference type="Proteomes" id="UP000694924"/>
    </source>
</evidence>
<evidence type="ECO:0000256" key="2">
    <source>
        <dbReference type="ARBA" id="ARBA00007265"/>
    </source>
</evidence>
<dbReference type="SUPFAM" id="SSF81891">
    <property type="entry name" value="Poly A polymerase C-terminal region-like"/>
    <property type="match status" value="1"/>
</dbReference>
<dbReference type="InterPro" id="IPR002646">
    <property type="entry name" value="PolA_pol_head_dom"/>
</dbReference>
<evidence type="ECO:0000256" key="3">
    <source>
        <dbReference type="ARBA" id="ARBA00022679"/>
    </source>
</evidence>
<keyword evidence="6" id="KW-0479">Metal-binding</keyword>
<gene>
    <name evidence="13" type="primary">LOC107063746</name>
</gene>
<proteinExistence type="inferred from homology"/>
<feature type="domain" description="tRNA nucleotidyltransferase/poly(A) polymerase RNA and SrmB- binding" evidence="11">
    <location>
        <begin position="240"/>
        <end position="287"/>
    </location>
</feature>
<dbReference type="Proteomes" id="UP000694924">
    <property type="component" value="Unplaced"/>
</dbReference>
<evidence type="ECO:0000256" key="7">
    <source>
        <dbReference type="ARBA" id="ARBA00022741"/>
    </source>
</evidence>
<keyword evidence="8" id="KW-0460">Magnesium</keyword>
<evidence type="ECO:0000313" key="13">
    <source>
        <dbReference type="RefSeq" id="XP_015171287.1"/>
    </source>
</evidence>
<reference evidence="13" key="1">
    <citation type="submission" date="2025-08" db="UniProtKB">
        <authorList>
            <consortium name="RefSeq"/>
        </authorList>
    </citation>
    <scope>IDENTIFICATION</scope>
    <source>
        <tissue evidence="13">Whole body</tissue>
    </source>
</reference>